<dbReference type="Pfam" id="PF00374">
    <property type="entry name" value="NiFeSe_Hases"/>
    <property type="match status" value="2"/>
</dbReference>
<proteinExistence type="predicted"/>
<evidence type="ECO:0000256" key="1">
    <source>
        <dbReference type="PIRSR" id="PIRSR601501-1"/>
    </source>
</evidence>
<organism evidence="2 3">
    <name type="scientific">Candidatus Portnoybacteria bacterium CG_4_8_14_3_um_filter_44_15</name>
    <dbReference type="NCBI Taxonomy" id="1974803"/>
    <lineage>
        <taxon>Bacteria</taxon>
        <taxon>Candidatus Portnoyibacteriota</taxon>
    </lineage>
</organism>
<feature type="binding site" evidence="1">
    <location>
        <position position="402"/>
    </location>
    <ligand>
        <name>Ni(2+)</name>
        <dbReference type="ChEBI" id="CHEBI:49786"/>
    </ligand>
</feature>
<comment type="caution">
    <text evidence="2">The sequence shown here is derived from an EMBL/GenBank/DDBJ whole genome shotgun (WGS) entry which is preliminary data.</text>
</comment>
<feature type="binding site" evidence="1">
    <location>
        <position position="405"/>
    </location>
    <ligand>
        <name>Fe cation</name>
        <dbReference type="ChEBI" id="CHEBI:24875"/>
    </ligand>
</feature>
<feature type="binding site" evidence="1">
    <location>
        <position position="57"/>
    </location>
    <ligand>
        <name>Ni(2+)</name>
        <dbReference type="ChEBI" id="CHEBI:49786"/>
    </ligand>
</feature>
<keyword evidence="1" id="KW-0533">Nickel</keyword>
<feature type="binding site" evidence="1">
    <location>
        <position position="408"/>
    </location>
    <ligand>
        <name>Mg(2+)</name>
        <dbReference type="ChEBI" id="CHEBI:18420"/>
    </ligand>
</feature>
<name>A0A2M7IDJ5_9BACT</name>
<reference evidence="3" key="1">
    <citation type="submission" date="2017-09" db="EMBL/GenBank/DDBJ databases">
        <title>Depth-based differentiation of microbial function through sediment-hosted aquifers and enrichment of novel symbionts in the deep terrestrial subsurface.</title>
        <authorList>
            <person name="Probst A.J."/>
            <person name="Ladd B."/>
            <person name="Jarett J.K."/>
            <person name="Geller-Mcgrath D.E."/>
            <person name="Sieber C.M.K."/>
            <person name="Emerson J.B."/>
            <person name="Anantharaman K."/>
            <person name="Thomas B.C."/>
            <person name="Malmstrom R."/>
            <person name="Stieglmeier M."/>
            <person name="Klingl A."/>
            <person name="Woyke T."/>
            <person name="Ryan C.M."/>
            <person name="Banfield J.F."/>
        </authorList>
    </citation>
    <scope>NUCLEOTIDE SEQUENCE [LARGE SCALE GENOMIC DNA]</scope>
</reference>
<comment type="cofactor">
    <cofactor evidence="1">
        <name>Ni(2+)</name>
        <dbReference type="ChEBI" id="CHEBI:49786"/>
    </cofactor>
</comment>
<keyword evidence="1" id="KW-0408">Iron</keyword>
<accession>A0A2M7IDJ5</accession>
<dbReference type="SUPFAM" id="SSF56762">
    <property type="entry name" value="HydB/Nqo4-like"/>
    <property type="match status" value="1"/>
</dbReference>
<keyword evidence="1" id="KW-0479">Metal-binding</keyword>
<evidence type="ECO:0008006" key="4">
    <source>
        <dbReference type="Google" id="ProtNLM"/>
    </source>
</evidence>
<feature type="binding site" evidence="1">
    <location>
        <position position="358"/>
    </location>
    <ligand>
        <name>Mg(2+)</name>
        <dbReference type="ChEBI" id="CHEBI:18420"/>
    </ligand>
</feature>
<feature type="binding site" evidence="1">
    <location>
        <position position="57"/>
    </location>
    <ligand>
        <name>Fe cation</name>
        <dbReference type="ChEBI" id="CHEBI:24875"/>
    </ligand>
</feature>
<comment type="cofactor">
    <cofactor evidence="1">
        <name>Fe cation</name>
        <dbReference type="ChEBI" id="CHEBI:24875"/>
    </cofactor>
</comment>
<feature type="binding site" evidence="1">
    <location>
        <position position="35"/>
    </location>
    <ligand>
        <name>Mg(2+)</name>
        <dbReference type="ChEBI" id="CHEBI:18420"/>
    </ligand>
</feature>
<dbReference type="PANTHER" id="PTHR43600:SF4">
    <property type="entry name" value="CYTOSOLIC NIFE-HYDROGENASE, ALPHA SUBUNIT"/>
    <property type="match status" value="1"/>
</dbReference>
<gene>
    <name evidence="2" type="ORF">CO003_01840</name>
</gene>
<evidence type="ECO:0000313" key="2">
    <source>
        <dbReference type="EMBL" id="PIW74590.1"/>
    </source>
</evidence>
<evidence type="ECO:0000313" key="3">
    <source>
        <dbReference type="Proteomes" id="UP000231673"/>
    </source>
</evidence>
<dbReference type="Gene3D" id="1.10.645.10">
    <property type="entry name" value="Cytochrome-c3 Hydrogenase, chain B"/>
    <property type="match status" value="1"/>
</dbReference>
<dbReference type="GO" id="GO:0016151">
    <property type="term" value="F:nickel cation binding"/>
    <property type="evidence" value="ECO:0007669"/>
    <property type="project" value="InterPro"/>
</dbReference>
<dbReference type="InterPro" id="IPR001501">
    <property type="entry name" value="Ni-dep_hyd_lsu"/>
</dbReference>
<dbReference type="PANTHER" id="PTHR43600">
    <property type="entry name" value="COENZYME F420 HYDROGENASE, SUBUNIT ALPHA"/>
    <property type="match status" value="1"/>
</dbReference>
<dbReference type="AlphaFoldDB" id="A0A2M7IDJ5"/>
<keyword evidence="1" id="KW-0460">Magnesium</keyword>
<feature type="binding site" evidence="1">
    <location>
        <position position="54"/>
    </location>
    <ligand>
        <name>Ni(2+)</name>
        <dbReference type="ChEBI" id="CHEBI:49786"/>
    </ligand>
</feature>
<sequence length="408" mass="45091">MKDFIAKIEGHGNLTVDWNKDKVKLNVFEGERLFEGILVGRTAEEMHWITPRICGVCPVAHNIASLKAVEDALDIKVSETTRQLRDLMACGQIIQSHSLHLFFLSLPDYLGIDRGTELAQKNPAAFKKALALKEVSDEIVQTVGGRNVHPTTTAIGGFHKVPTKVQLKKLLKKLAETATAARDTVELCLGLDYPELKVDLKLAALVNDKIAAVSSNNIAGRVESPVKNYKKDIEEDIRDYSTAKFGKYRGEETLVGALARLAVYGDYGEKYDLDFTNPFYNNPAQAIEIEIYHRNARTIIEKLLAGDLDARIIPPSKDASFIGIGAVEAPRGGLYHEVHLDPASRGAGKNNIIVEANIITPTVQNLTSIEKSARALLEQTKNRPQKETERLLNMLVRAYDPCITCSVH</sequence>
<protein>
    <recommendedName>
        <fullName evidence="4">Ni/Fe hydrogenase subunit alpha</fullName>
    </recommendedName>
</protein>
<dbReference type="Proteomes" id="UP000231673">
    <property type="component" value="Unassembled WGS sequence"/>
</dbReference>
<dbReference type="EMBL" id="PFGW01000038">
    <property type="protein sequence ID" value="PIW74590.1"/>
    <property type="molecule type" value="Genomic_DNA"/>
</dbReference>
<dbReference type="InterPro" id="IPR029014">
    <property type="entry name" value="NiFe-Hase_large"/>
</dbReference>